<feature type="compositionally biased region" description="Basic and acidic residues" evidence="1">
    <location>
        <begin position="49"/>
        <end position="98"/>
    </location>
</feature>
<dbReference type="Proteomes" id="UP001266305">
    <property type="component" value="Unassembled WGS sequence"/>
</dbReference>
<comment type="caution">
    <text evidence="2">The sequence shown here is derived from an EMBL/GenBank/DDBJ whole genome shotgun (WGS) entry which is preliminary data.</text>
</comment>
<reference evidence="2 3" key="1">
    <citation type="submission" date="2023-05" db="EMBL/GenBank/DDBJ databases">
        <title>B98-5 Cell Line De Novo Hybrid Assembly: An Optical Mapping Approach.</title>
        <authorList>
            <person name="Kananen K."/>
            <person name="Auerbach J.A."/>
            <person name="Kautto E."/>
            <person name="Blachly J.S."/>
        </authorList>
    </citation>
    <scope>NUCLEOTIDE SEQUENCE [LARGE SCALE GENOMIC DNA]</scope>
    <source>
        <strain evidence="2">B95-8</strain>
        <tissue evidence="2">Cell line</tissue>
    </source>
</reference>
<accession>A0ABQ9UA31</accession>
<feature type="compositionally biased region" description="Basic residues" evidence="1">
    <location>
        <begin position="1"/>
        <end position="11"/>
    </location>
</feature>
<feature type="region of interest" description="Disordered" evidence="1">
    <location>
        <begin position="1"/>
        <end position="109"/>
    </location>
</feature>
<sequence length="168" mass="18345">MEWNATHKHTQRTPLAPRRPLQPCPSRDSPSSRRRRLASSRARVGGKVGRREERRDQRREGAQEATRAEGREGRPKRGADCRGGSREVEGAGGERREAPAPAGLRRAKRAAGRLRRLGLLRTLSPPGIGGAAALTSLGVEVWPRESLPWLVRAGVCPRPGRRPAAPGL</sequence>
<gene>
    <name evidence="2" type="ORF">P7K49_027383</name>
</gene>
<protein>
    <submittedName>
        <fullName evidence="2">Uncharacterized protein</fullName>
    </submittedName>
</protein>
<organism evidence="2 3">
    <name type="scientific">Saguinus oedipus</name>
    <name type="common">Cotton-top tamarin</name>
    <name type="synonym">Oedipomidas oedipus</name>
    <dbReference type="NCBI Taxonomy" id="9490"/>
    <lineage>
        <taxon>Eukaryota</taxon>
        <taxon>Metazoa</taxon>
        <taxon>Chordata</taxon>
        <taxon>Craniata</taxon>
        <taxon>Vertebrata</taxon>
        <taxon>Euteleostomi</taxon>
        <taxon>Mammalia</taxon>
        <taxon>Eutheria</taxon>
        <taxon>Euarchontoglires</taxon>
        <taxon>Primates</taxon>
        <taxon>Haplorrhini</taxon>
        <taxon>Platyrrhini</taxon>
        <taxon>Cebidae</taxon>
        <taxon>Callitrichinae</taxon>
        <taxon>Saguinus</taxon>
    </lineage>
</organism>
<keyword evidence="3" id="KW-1185">Reference proteome</keyword>
<feature type="non-terminal residue" evidence="2">
    <location>
        <position position="168"/>
    </location>
</feature>
<evidence type="ECO:0000313" key="3">
    <source>
        <dbReference type="Proteomes" id="UP001266305"/>
    </source>
</evidence>
<proteinExistence type="predicted"/>
<evidence type="ECO:0000313" key="2">
    <source>
        <dbReference type="EMBL" id="KAK2093645.1"/>
    </source>
</evidence>
<dbReference type="EMBL" id="JASSZA010000014">
    <property type="protein sequence ID" value="KAK2093645.1"/>
    <property type="molecule type" value="Genomic_DNA"/>
</dbReference>
<name>A0ABQ9UA31_SAGOE</name>
<evidence type="ECO:0000256" key="1">
    <source>
        <dbReference type="SAM" id="MobiDB-lite"/>
    </source>
</evidence>